<evidence type="ECO:0000313" key="20">
    <source>
        <dbReference type="RefSeq" id="XP_054848759.1"/>
    </source>
</evidence>
<feature type="transmembrane region" description="Helical" evidence="18">
    <location>
        <begin position="76"/>
        <end position="94"/>
    </location>
</feature>
<dbReference type="GO" id="GO:0071617">
    <property type="term" value="F:lysophospholipid acyltransferase activity"/>
    <property type="evidence" value="ECO:0007669"/>
    <property type="project" value="TreeGrafter"/>
</dbReference>
<evidence type="ECO:0000256" key="5">
    <source>
        <dbReference type="ARBA" id="ARBA00022692"/>
    </source>
</evidence>
<keyword evidence="8 18" id="KW-0472">Membrane</keyword>
<comment type="catalytic activity">
    <reaction evidence="11">
        <text>(5Z,8Z,11Z,14Z)-eicosatetraenoyl-CoA + 1-hexadecanoyl-sn-glycero-3-phosphocholine = 1-hexadecanoyl-2-(5Z,8Z,11Z,14Z-eicosatetraenoyl)-sn-glycero-3-phosphocholine + CoA</text>
        <dbReference type="Rhea" id="RHEA:35999"/>
        <dbReference type="ChEBI" id="CHEBI:57287"/>
        <dbReference type="ChEBI" id="CHEBI:57368"/>
        <dbReference type="ChEBI" id="CHEBI:72998"/>
        <dbReference type="ChEBI" id="CHEBI:73003"/>
    </reaction>
    <physiologicalReaction direction="left-to-right" evidence="11">
        <dbReference type="Rhea" id="RHEA:36000"/>
    </physiologicalReaction>
</comment>
<keyword evidence="9" id="KW-0012">Acyltransferase</keyword>
<evidence type="ECO:0000256" key="3">
    <source>
        <dbReference type="ARBA" id="ARBA00010323"/>
    </source>
</evidence>
<reference evidence="20" key="1">
    <citation type="submission" date="2025-08" db="UniProtKB">
        <authorList>
            <consortium name="RefSeq"/>
        </authorList>
    </citation>
    <scope>IDENTIFICATION</scope>
    <source>
        <tissue evidence="20">Blood</tissue>
    </source>
</reference>
<evidence type="ECO:0000256" key="16">
    <source>
        <dbReference type="ARBA" id="ARBA00049362"/>
    </source>
</evidence>
<dbReference type="GeneID" id="129338494"/>
<evidence type="ECO:0000313" key="19">
    <source>
        <dbReference type="Proteomes" id="UP001190640"/>
    </source>
</evidence>
<feature type="transmembrane region" description="Helical" evidence="18">
    <location>
        <begin position="342"/>
        <end position="359"/>
    </location>
</feature>
<keyword evidence="6" id="KW-0256">Endoplasmic reticulum</keyword>
<keyword evidence="7 18" id="KW-1133">Transmembrane helix</keyword>
<feature type="transmembrane region" description="Helical" evidence="18">
    <location>
        <begin position="429"/>
        <end position="448"/>
    </location>
</feature>
<feature type="transmembrane region" description="Helical" evidence="18">
    <location>
        <begin position="6"/>
        <end position="22"/>
    </location>
</feature>
<proteinExistence type="inferred from homology"/>
<evidence type="ECO:0000256" key="1">
    <source>
        <dbReference type="ARBA" id="ARBA00004477"/>
    </source>
</evidence>
<dbReference type="PANTHER" id="PTHR13906:SF16">
    <property type="entry name" value="LYSOPHOSPHOLIPID ACYLTRANSFERASE 7"/>
    <property type="match status" value="1"/>
</dbReference>
<feature type="transmembrane region" description="Helical" evidence="18">
    <location>
        <begin position="151"/>
        <end position="169"/>
    </location>
</feature>
<evidence type="ECO:0000256" key="4">
    <source>
        <dbReference type="ARBA" id="ARBA00022679"/>
    </source>
</evidence>
<evidence type="ECO:0000256" key="12">
    <source>
        <dbReference type="ARBA" id="ARBA00036730"/>
    </source>
</evidence>
<evidence type="ECO:0000256" key="17">
    <source>
        <dbReference type="ARBA" id="ARBA00093678"/>
    </source>
</evidence>
<dbReference type="GO" id="GO:0005789">
    <property type="term" value="C:endoplasmic reticulum membrane"/>
    <property type="evidence" value="ECO:0007669"/>
    <property type="project" value="UniProtKB-SubCell"/>
</dbReference>
<sequence>MPPEVMIILAALLISVAIGFLFKKGGPKTKQFGGAAMGLLFMLAGCHIHTLHSLVTILGSWLIINISPRSCHYLTLGWTFSHLLFLRTVTYFGFPEPTLLANAIQPLFAFQMVSLANDVQEFTQGKKQEVTSFSKSPVIGVIPKMPGLVEILCYSYCYMGLMAGLFYRYRTHYDWLNQPNSIVIPSWQPLLSRSKMLPIYGVSFLVVSHFFPLDYVRSDAFYERALPFRLFYMIPIFFVFRMRFYVVWLSVECVCIAAAFGAYPVAAKSRPGRGPTVEYEPLSRSADGEVSSITYDYETIKNIDPHGTEFCVKVKDGMRCWNMTVQWWLAQYIYKRAPFRSYVMRSAWTLLISAYWHGIHPGYYLSFLTIPLCLAAEGAMENGFLRHLSPAGRLYGDWVQWFLKMRAYEYACMGFELLTFEDTMRYWSSIYYCIHVGAVAFFLLGKLLGGRREHGSSKGKDGAAQRGE</sequence>
<evidence type="ECO:0000256" key="7">
    <source>
        <dbReference type="ARBA" id="ARBA00022989"/>
    </source>
</evidence>
<evidence type="ECO:0000256" key="6">
    <source>
        <dbReference type="ARBA" id="ARBA00022824"/>
    </source>
</evidence>
<keyword evidence="4" id="KW-0808">Transferase</keyword>
<evidence type="ECO:0000256" key="18">
    <source>
        <dbReference type="SAM" id="Phobius"/>
    </source>
</evidence>
<comment type="pathway">
    <text evidence="2">Lipid metabolism; phospholipid metabolism.</text>
</comment>
<dbReference type="Pfam" id="PF03062">
    <property type="entry name" value="MBOAT"/>
    <property type="match status" value="1"/>
</dbReference>
<protein>
    <recommendedName>
        <fullName evidence="14">Leukocyte receptor cluster member 4</fullName>
    </recommendedName>
    <alternativeName>
        <fullName evidence="17">Lysophospholipid acyltransferase 7</fullName>
    </alternativeName>
    <alternativeName>
        <fullName evidence="13">Membrane-bound O-acyltransferase domain-containing protein 7</fullName>
    </alternativeName>
</protein>
<feature type="transmembrane region" description="Helical" evidence="18">
    <location>
        <begin position="34"/>
        <end position="64"/>
    </location>
</feature>
<evidence type="ECO:0000256" key="14">
    <source>
        <dbReference type="ARBA" id="ARBA00041667"/>
    </source>
</evidence>
<dbReference type="InterPro" id="IPR049941">
    <property type="entry name" value="LPLAT_7/PORCN-like"/>
</dbReference>
<comment type="similarity">
    <text evidence="3">Belongs to the membrane-bound acyltransferase family.</text>
</comment>
<dbReference type="GO" id="GO:0044233">
    <property type="term" value="C:mitochondria-associated endoplasmic reticulum membrane contact site"/>
    <property type="evidence" value="ECO:0007669"/>
    <property type="project" value="TreeGrafter"/>
</dbReference>
<feature type="transmembrane region" description="Helical" evidence="18">
    <location>
        <begin position="197"/>
        <end position="216"/>
    </location>
</feature>
<dbReference type="PANTHER" id="PTHR13906">
    <property type="entry name" value="PORCUPINE"/>
    <property type="match status" value="1"/>
</dbReference>
<comment type="catalytic activity">
    <reaction evidence="12">
        <text>a 1-acyl-sn-glycero-3-phospho-(1D-myo-inositol) + an acyl-CoA = a 1,2-diacyl-sn-glycero-3-phospho-(1D-myo-inositol) + CoA</text>
        <dbReference type="Rhea" id="RHEA:33195"/>
        <dbReference type="ChEBI" id="CHEBI:57287"/>
        <dbReference type="ChEBI" id="CHEBI:57880"/>
        <dbReference type="ChEBI" id="CHEBI:58342"/>
        <dbReference type="ChEBI" id="CHEBI:64771"/>
    </reaction>
    <physiologicalReaction direction="left-to-right" evidence="12">
        <dbReference type="Rhea" id="RHEA:33196"/>
    </physiologicalReaction>
</comment>
<dbReference type="GO" id="GO:0030258">
    <property type="term" value="P:lipid modification"/>
    <property type="evidence" value="ECO:0007669"/>
    <property type="project" value="TreeGrafter"/>
</dbReference>
<evidence type="ECO:0000256" key="10">
    <source>
        <dbReference type="ARBA" id="ARBA00025707"/>
    </source>
</evidence>
<comment type="catalytic activity">
    <reaction evidence="15">
        <text>a 1-acyl-sn-glycero-3-phospho-(1D-myo-inositol) + (5Z,8Z,11Z,14Z)-eicosatetraenoyl-CoA = a 1-acyl-2-(5Z,8Z,11Z,14Z-eicosatetraenoyl)-sn-glycero-3-phospho-(1D-myo-inositol) + CoA</text>
        <dbReference type="Rhea" id="RHEA:37015"/>
        <dbReference type="ChEBI" id="CHEBI:57287"/>
        <dbReference type="ChEBI" id="CHEBI:57368"/>
        <dbReference type="ChEBI" id="CHEBI:64771"/>
        <dbReference type="ChEBI" id="CHEBI:75243"/>
    </reaction>
    <physiologicalReaction direction="left-to-right" evidence="15">
        <dbReference type="Rhea" id="RHEA:37016"/>
    </physiologicalReaction>
</comment>
<accession>A0AA97K4L9</accession>
<evidence type="ECO:0000256" key="8">
    <source>
        <dbReference type="ARBA" id="ARBA00023136"/>
    </source>
</evidence>
<dbReference type="AlphaFoldDB" id="A0AA97K4L9"/>
<dbReference type="GO" id="GO:0006661">
    <property type="term" value="P:phosphatidylinositol biosynthetic process"/>
    <property type="evidence" value="ECO:0007669"/>
    <property type="project" value="TreeGrafter"/>
</dbReference>
<evidence type="ECO:0000256" key="9">
    <source>
        <dbReference type="ARBA" id="ARBA00023315"/>
    </source>
</evidence>
<evidence type="ECO:0000256" key="2">
    <source>
        <dbReference type="ARBA" id="ARBA00005074"/>
    </source>
</evidence>
<dbReference type="InterPro" id="IPR004299">
    <property type="entry name" value="MBOAT_fam"/>
</dbReference>
<keyword evidence="5 18" id="KW-0812">Transmembrane</keyword>
<feature type="transmembrane region" description="Helical" evidence="18">
    <location>
        <begin position="246"/>
        <end position="266"/>
    </location>
</feature>
<comment type="pathway">
    <text evidence="10">Phospholipid metabolism.</text>
</comment>
<keyword evidence="19" id="KW-1185">Reference proteome</keyword>
<comment type="subcellular location">
    <subcellularLocation>
        <location evidence="1">Endoplasmic reticulum membrane</location>
        <topology evidence="1">Multi-pass membrane protein</topology>
    </subcellularLocation>
</comment>
<name>A0AA97K4L9_EUBMA</name>
<comment type="catalytic activity">
    <reaction evidence="16">
        <text>1-octadecanoyl-sn-glycero-3-phospho-(1D-myo-inositol) + (5Z,8Z,11Z,14Z)-eicosatetraenoyl-CoA = 1-octadecanoyl-2-(5Z,8Z,11Z,14Z-eicosatetraenoyl)-sn-glycero-3-phospho-(1D-myo-inositol) + CoA</text>
        <dbReference type="Rhea" id="RHEA:36835"/>
        <dbReference type="ChEBI" id="CHEBI:57287"/>
        <dbReference type="ChEBI" id="CHEBI:57368"/>
        <dbReference type="ChEBI" id="CHEBI:74243"/>
        <dbReference type="ChEBI" id="CHEBI:133606"/>
    </reaction>
    <physiologicalReaction direction="left-to-right" evidence="16">
        <dbReference type="Rhea" id="RHEA:36836"/>
    </physiologicalReaction>
</comment>
<organism evidence="19 20">
    <name type="scientific">Eublepharis macularius</name>
    <name type="common">Leopard gecko</name>
    <name type="synonym">Cyrtodactylus macularius</name>
    <dbReference type="NCBI Taxonomy" id="481883"/>
    <lineage>
        <taxon>Eukaryota</taxon>
        <taxon>Metazoa</taxon>
        <taxon>Chordata</taxon>
        <taxon>Craniata</taxon>
        <taxon>Vertebrata</taxon>
        <taxon>Euteleostomi</taxon>
        <taxon>Lepidosauria</taxon>
        <taxon>Squamata</taxon>
        <taxon>Bifurcata</taxon>
        <taxon>Gekkota</taxon>
        <taxon>Eublepharidae</taxon>
        <taxon>Eublepharinae</taxon>
        <taxon>Eublepharis</taxon>
    </lineage>
</organism>
<dbReference type="RefSeq" id="XP_054848759.1">
    <property type="nucleotide sequence ID" value="XM_054992784.1"/>
</dbReference>
<evidence type="ECO:0000256" key="15">
    <source>
        <dbReference type="ARBA" id="ARBA00049211"/>
    </source>
</evidence>
<evidence type="ECO:0000256" key="13">
    <source>
        <dbReference type="ARBA" id="ARBA00041626"/>
    </source>
</evidence>
<gene>
    <name evidence="20" type="primary">LOC129338494</name>
</gene>
<evidence type="ECO:0000256" key="11">
    <source>
        <dbReference type="ARBA" id="ARBA00035964"/>
    </source>
</evidence>
<dbReference type="Proteomes" id="UP001190640">
    <property type="component" value="Chromosome 12"/>
</dbReference>